<dbReference type="OrthoDB" id="5365311at2"/>
<organism evidence="3 4">
    <name type="scientific">Stigmatella aurantiaca</name>
    <dbReference type="NCBI Taxonomy" id="41"/>
    <lineage>
        <taxon>Bacteria</taxon>
        <taxon>Pseudomonadati</taxon>
        <taxon>Myxococcota</taxon>
        <taxon>Myxococcia</taxon>
        <taxon>Myxococcales</taxon>
        <taxon>Cystobacterineae</taxon>
        <taxon>Archangiaceae</taxon>
        <taxon>Stigmatella</taxon>
    </lineage>
</organism>
<dbReference type="GO" id="GO:0003824">
    <property type="term" value="F:catalytic activity"/>
    <property type="evidence" value="ECO:0007669"/>
    <property type="project" value="InterPro"/>
</dbReference>
<evidence type="ECO:0000256" key="2">
    <source>
        <dbReference type="RuleBase" id="RU003707"/>
    </source>
</evidence>
<protein>
    <submittedName>
        <fullName evidence="3">Enoyl-CoA hydratase/carnithine racemase</fullName>
    </submittedName>
</protein>
<dbReference type="InterPro" id="IPR001753">
    <property type="entry name" value="Enoyl-CoA_hydra/iso"/>
</dbReference>
<proteinExistence type="inferred from homology"/>
<dbReference type="SUPFAM" id="SSF52096">
    <property type="entry name" value="ClpP/crotonase"/>
    <property type="match status" value="1"/>
</dbReference>
<dbReference type="EMBL" id="FOAP01000010">
    <property type="protein sequence ID" value="SEM00139.1"/>
    <property type="molecule type" value="Genomic_DNA"/>
</dbReference>
<accession>A0A1H7UTQ8</accession>
<dbReference type="RefSeq" id="WP_075008143.1">
    <property type="nucleotide sequence ID" value="NZ_FOAP01000010.1"/>
</dbReference>
<dbReference type="Gene3D" id="1.10.12.10">
    <property type="entry name" value="Lyase 2-enoyl-coa Hydratase, Chain A, domain 2"/>
    <property type="match status" value="1"/>
</dbReference>
<comment type="similarity">
    <text evidence="1 2">Belongs to the enoyl-CoA hydratase/isomerase family.</text>
</comment>
<evidence type="ECO:0000313" key="4">
    <source>
        <dbReference type="Proteomes" id="UP000182719"/>
    </source>
</evidence>
<gene>
    <name evidence="3" type="ORF">SAMN05444354_110184</name>
</gene>
<dbReference type="CDD" id="cd06558">
    <property type="entry name" value="crotonase-like"/>
    <property type="match status" value="1"/>
</dbReference>
<dbReference type="Proteomes" id="UP000182719">
    <property type="component" value="Unassembled WGS sequence"/>
</dbReference>
<name>A0A1H7UTQ8_STIAU</name>
<dbReference type="InterPro" id="IPR051683">
    <property type="entry name" value="Enoyl-CoA_Hydratase/Isomerase"/>
</dbReference>
<sequence length="257" mass="27123">MEEVRYAVQERQALVTIDRPRARNALSPDVVQGLMEAVSRAEADPEARVLVLTGAGEKVFCAGGDLGQMGEGGFLATHEGRRAYAQLLSRLQGCRKPTVARLNGHALAGGLGLVLACDLAVAAEHVELGTPEIDVGLFPMMVMALLQRHLGRKRALELVMTGDRLSARDAVALGLINRAVPAAELDAAVGALAGKLAGKSQAVLALGKRAFLTAEDMPFPVALEFLASQLSLNTLAEDAAEGIGAFLAKRAPEWKDR</sequence>
<dbReference type="PROSITE" id="PS00166">
    <property type="entry name" value="ENOYL_COA_HYDRATASE"/>
    <property type="match status" value="1"/>
</dbReference>
<keyword evidence="4" id="KW-1185">Reference proteome</keyword>
<dbReference type="InterPro" id="IPR029045">
    <property type="entry name" value="ClpP/crotonase-like_dom_sf"/>
</dbReference>
<dbReference type="PANTHER" id="PTHR42964:SF1">
    <property type="entry name" value="POLYKETIDE BIOSYNTHESIS ENOYL-COA HYDRATASE PKSH-RELATED"/>
    <property type="match status" value="1"/>
</dbReference>
<evidence type="ECO:0000313" key="3">
    <source>
        <dbReference type="EMBL" id="SEM00139.1"/>
    </source>
</evidence>
<dbReference type="Pfam" id="PF00378">
    <property type="entry name" value="ECH_1"/>
    <property type="match status" value="1"/>
</dbReference>
<dbReference type="InterPro" id="IPR018376">
    <property type="entry name" value="Enoyl-CoA_hyd/isom_CS"/>
</dbReference>
<evidence type="ECO:0000256" key="1">
    <source>
        <dbReference type="ARBA" id="ARBA00005254"/>
    </source>
</evidence>
<dbReference type="InterPro" id="IPR014748">
    <property type="entry name" value="Enoyl-CoA_hydra_C"/>
</dbReference>
<dbReference type="PANTHER" id="PTHR42964">
    <property type="entry name" value="ENOYL-COA HYDRATASE"/>
    <property type="match status" value="1"/>
</dbReference>
<reference evidence="4" key="1">
    <citation type="submission" date="2016-10" db="EMBL/GenBank/DDBJ databases">
        <authorList>
            <person name="Varghese N."/>
            <person name="Submissions S."/>
        </authorList>
    </citation>
    <scope>NUCLEOTIDE SEQUENCE [LARGE SCALE GENOMIC DNA]</scope>
    <source>
        <strain evidence="4">DSM 17044</strain>
    </source>
</reference>
<dbReference type="AlphaFoldDB" id="A0A1H7UTQ8"/>
<dbReference type="Gene3D" id="3.90.226.10">
    <property type="entry name" value="2-enoyl-CoA Hydratase, Chain A, domain 1"/>
    <property type="match status" value="1"/>
</dbReference>